<dbReference type="PRINTS" id="PR00035">
    <property type="entry name" value="HTHGNTR"/>
</dbReference>
<dbReference type="InterPro" id="IPR036388">
    <property type="entry name" value="WH-like_DNA-bd_sf"/>
</dbReference>
<dbReference type="PANTHER" id="PTHR30146">
    <property type="entry name" value="LACI-RELATED TRANSCRIPTIONAL REPRESSOR"/>
    <property type="match status" value="1"/>
</dbReference>
<evidence type="ECO:0000256" key="3">
    <source>
        <dbReference type="ARBA" id="ARBA00023125"/>
    </source>
</evidence>
<dbReference type="SMART" id="SM00345">
    <property type="entry name" value="HTH_GNTR"/>
    <property type="match status" value="1"/>
</dbReference>
<dbReference type="SUPFAM" id="SSF46785">
    <property type="entry name" value="Winged helix' DNA-binding domain"/>
    <property type="match status" value="1"/>
</dbReference>
<evidence type="ECO:0000313" key="7">
    <source>
        <dbReference type="Proteomes" id="UP000052946"/>
    </source>
</evidence>
<proteinExistence type="predicted"/>
<keyword evidence="1" id="KW-0678">Repressor</keyword>
<dbReference type="InterPro" id="IPR046335">
    <property type="entry name" value="LacI/GalR-like_sensor"/>
</dbReference>
<dbReference type="Proteomes" id="UP000052946">
    <property type="component" value="Unassembled WGS sequence"/>
</dbReference>
<sequence>MVGMSSLYEQIYDYILNMIKEGDIKSGDKIPTEEELAKQFQVSRITSKKALDLLSQRDIIQRFQGKGSFVSKNLPNFDSTSSSESTEIKPDAYRKVIGFIIPDFTDTYGLDLVRAIEKRCAELNYNLVLKRTFGLEEEEKKAIHSLLEIGVQGIIILPVQGVHYNNELLRMVVEEYPLVLIDRYLKRIPATSVSIDNRKAMQELTTLSLDSGHDNIAFISPSVDGTSSVEERFRGYQAAFSEKGKPINQEHVLTEIHSTMPVHVYSENHNISDEKDRERLIQFIQHHPEVTAYVCSEFEIAMLLNELLTSMGKKVPDDISILCFDSPTFYLNEPFFTHIRQDQEAMGYQAADLLIKQLNGERELHDCKVGYRLVPGISTKINHLQGNHE</sequence>
<feature type="domain" description="HTH gntR-type" evidence="5">
    <location>
        <begin position="5"/>
        <end position="73"/>
    </location>
</feature>
<reference evidence="7" key="1">
    <citation type="submission" date="2015-07" db="EMBL/GenBank/DDBJ databases">
        <title>Draft Genome Sequence of Oceanobacillus picturae Heshi-B3 that Was Isolated from Fermented Rice Bran with Aging Salted Mackerel, Which Was Named Heshiko as Traditional Fermented Seafood in Japan.</title>
        <authorList>
            <person name="Akuzawa S."/>
            <person name="Nakagawa J."/>
            <person name="Kanekatsu T."/>
            <person name="Kanesaki Y."/>
            <person name="Suzuki T."/>
        </authorList>
    </citation>
    <scope>NUCLEOTIDE SEQUENCE [LARGE SCALE GENOMIC DNA]</scope>
    <source>
        <strain evidence="7">Heshi-B3</strain>
    </source>
</reference>
<dbReference type="EMBL" id="BBXV01000019">
    <property type="protein sequence ID" value="GAQ17692.1"/>
    <property type="molecule type" value="Genomic_DNA"/>
</dbReference>
<evidence type="ECO:0000259" key="5">
    <source>
        <dbReference type="PROSITE" id="PS50949"/>
    </source>
</evidence>
<accession>A0A0U9HFB8</accession>
<dbReference type="Gene3D" id="3.40.50.2300">
    <property type="match status" value="2"/>
</dbReference>
<evidence type="ECO:0000256" key="4">
    <source>
        <dbReference type="ARBA" id="ARBA00023163"/>
    </source>
</evidence>
<dbReference type="CDD" id="cd06267">
    <property type="entry name" value="PBP1_LacI_sugar_binding-like"/>
    <property type="match status" value="1"/>
</dbReference>
<comment type="caution">
    <text evidence="6">The sequence shown here is derived from an EMBL/GenBank/DDBJ whole genome shotgun (WGS) entry which is preliminary data.</text>
</comment>
<dbReference type="InterPro" id="IPR000524">
    <property type="entry name" value="Tscrpt_reg_HTH_GntR"/>
</dbReference>
<dbReference type="Gene3D" id="1.10.10.10">
    <property type="entry name" value="Winged helix-like DNA-binding domain superfamily/Winged helix DNA-binding domain"/>
    <property type="match status" value="1"/>
</dbReference>
<dbReference type="GO" id="GO:0003700">
    <property type="term" value="F:DNA-binding transcription factor activity"/>
    <property type="evidence" value="ECO:0007669"/>
    <property type="project" value="InterPro"/>
</dbReference>
<gene>
    <name evidence="6" type="ORF">OPHB3_1617</name>
</gene>
<organism evidence="6 7">
    <name type="scientific">Oceanobacillus picturae</name>
    <dbReference type="NCBI Taxonomy" id="171693"/>
    <lineage>
        <taxon>Bacteria</taxon>
        <taxon>Bacillati</taxon>
        <taxon>Bacillota</taxon>
        <taxon>Bacilli</taxon>
        <taxon>Bacillales</taxon>
        <taxon>Bacillaceae</taxon>
        <taxon>Oceanobacillus</taxon>
    </lineage>
</organism>
<protein>
    <submittedName>
        <fullName evidence="6">Arabinose metabolism transcriptional repressor</fullName>
    </submittedName>
</protein>
<dbReference type="PANTHER" id="PTHR30146:SF95">
    <property type="entry name" value="RIBOSE OPERON REPRESSOR"/>
    <property type="match status" value="1"/>
</dbReference>
<dbReference type="GO" id="GO:0000976">
    <property type="term" value="F:transcription cis-regulatory region binding"/>
    <property type="evidence" value="ECO:0007669"/>
    <property type="project" value="TreeGrafter"/>
</dbReference>
<dbReference type="InterPro" id="IPR036390">
    <property type="entry name" value="WH_DNA-bd_sf"/>
</dbReference>
<dbReference type="SUPFAM" id="SSF53822">
    <property type="entry name" value="Periplasmic binding protein-like I"/>
    <property type="match status" value="1"/>
</dbReference>
<evidence type="ECO:0000256" key="1">
    <source>
        <dbReference type="ARBA" id="ARBA00022491"/>
    </source>
</evidence>
<name>A0A0U9HFB8_9BACI</name>
<dbReference type="AlphaFoldDB" id="A0A0U9HFB8"/>
<reference evidence="6 7" key="2">
    <citation type="journal article" date="2016" name="Genome Announc.">
        <title>Draft Genome Sequence of Oceanobacillus picturae Heshi-B3, Isolated from Fermented Rice Bran in a Traditional Japanese Seafood Dish.</title>
        <authorList>
            <person name="Akuzawa S."/>
            <person name="Nagaoka J."/>
            <person name="Kanekatsu M."/>
            <person name="Kanesaki Y."/>
            <person name="Suzuki T."/>
        </authorList>
    </citation>
    <scope>NUCLEOTIDE SEQUENCE [LARGE SCALE GENOMIC DNA]</scope>
    <source>
        <strain evidence="6 7">Heshi-B3</strain>
    </source>
</reference>
<dbReference type="PROSITE" id="PS50949">
    <property type="entry name" value="HTH_GNTR"/>
    <property type="match status" value="1"/>
</dbReference>
<dbReference type="Pfam" id="PF00392">
    <property type="entry name" value="GntR"/>
    <property type="match status" value="1"/>
</dbReference>
<keyword evidence="2" id="KW-0805">Transcription regulation</keyword>
<evidence type="ECO:0000313" key="6">
    <source>
        <dbReference type="EMBL" id="GAQ17692.1"/>
    </source>
</evidence>
<keyword evidence="4" id="KW-0804">Transcription</keyword>
<dbReference type="CDD" id="cd07377">
    <property type="entry name" value="WHTH_GntR"/>
    <property type="match status" value="1"/>
</dbReference>
<evidence type="ECO:0000256" key="2">
    <source>
        <dbReference type="ARBA" id="ARBA00023015"/>
    </source>
</evidence>
<keyword evidence="3" id="KW-0238">DNA-binding</keyword>
<dbReference type="InterPro" id="IPR028082">
    <property type="entry name" value="Peripla_BP_I"/>
</dbReference>
<dbReference type="Pfam" id="PF13377">
    <property type="entry name" value="Peripla_BP_3"/>
    <property type="match status" value="1"/>
</dbReference>